<evidence type="ECO:0000313" key="2">
    <source>
        <dbReference type="Proteomes" id="UP001057452"/>
    </source>
</evidence>
<evidence type="ECO:0000313" key="1">
    <source>
        <dbReference type="EMBL" id="KAI4826523.1"/>
    </source>
</evidence>
<organism evidence="1 2">
    <name type="scientific">Chaenocephalus aceratus</name>
    <name type="common">Blackfin icefish</name>
    <name type="synonym">Chaenichthys aceratus</name>
    <dbReference type="NCBI Taxonomy" id="36190"/>
    <lineage>
        <taxon>Eukaryota</taxon>
        <taxon>Metazoa</taxon>
        <taxon>Chordata</taxon>
        <taxon>Craniata</taxon>
        <taxon>Vertebrata</taxon>
        <taxon>Euteleostomi</taxon>
        <taxon>Actinopterygii</taxon>
        <taxon>Neopterygii</taxon>
        <taxon>Teleostei</taxon>
        <taxon>Neoteleostei</taxon>
        <taxon>Acanthomorphata</taxon>
        <taxon>Eupercaria</taxon>
        <taxon>Perciformes</taxon>
        <taxon>Notothenioidei</taxon>
        <taxon>Channichthyidae</taxon>
        <taxon>Chaenocephalus</taxon>
    </lineage>
</organism>
<name>A0ACB9XI39_CHAAC</name>
<dbReference type="EMBL" id="CM043789">
    <property type="protein sequence ID" value="KAI4826523.1"/>
    <property type="molecule type" value="Genomic_DNA"/>
</dbReference>
<reference evidence="1" key="1">
    <citation type="submission" date="2022-05" db="EMBL/GenBank/DDBJ databases">
        <title>Chromosome-level genome of Chaenocephalus aceratus.</title>
        <authorList>
            <person name="Park H."/>
        </authorList>
    </citation>
    <scope>NUCLEOTIDE SEQUENCE</scope>
    <source>
        <strain evidence="1">KU_202001</strain>
    </source>
</reference>
<gene>
    <name evidence="1" type="ORF">KUCAC02_029969</name>
</gene>
<proteinExistence type="predicted"/>
<accession>A0ACB9XI39</accession>
<dbReference type="Proteomes" id="UP001057452">
    <property type="component" value="Chromosome 5"/>
</dbReference>
<comment type="caution">
    <text evidence="1">The sequence shown here is derived from an EMBL/GenBank/DDBJ whole genome shotgun (WGS) entry which is preliminary data.</text>
</comment>
<protein>
    <submittedName>
        <fullName evidence="1">Uncharacterized protein</fullName>
    </submittedName>
</protein>
<sequence length="86" mass="9177">MTSSHQSPGNGEVTGDRAVGGGSVENVTDDGESVEKLLSADTGDTQIETKIHVVRSGDILEMPRWKISDHQGSVWPLRSFGPLSND</sequence>
<keyword evidence="2" id="KW-1185">Reference proteome</keyword>